<evidence type="ECO:0000313" key="2">
    <source>
        <dbReference type="EMBL" id="BBO32972.1"/>
    </source>
</evidence>
<sequence length="78" mass="8390">MPAVLHIPSSFPPFLVTCPMRDFIRRFLTEEDGPTAVEYAVMLALIVGVCITSVTALAQRTGESFNTSAANLSSVWGS</sequence>
<keyword evidence="3" id="KW-1185">Reference proteome</keyword>
<dbReference type="EMBL" id="AP021861">
    <property type="protein sequence ID" value="BBO32972.1"/>
    <property type="molecule type" value="Genomic_DNA"/>
</dbReference>
<keyword evidence="1" id="KW-0472">Membrane</keyword>
<reference evidence="3" key="1">
    <citation type="submission" date="2019-10" db="EMBL/GenBank/DDBJ databases">
        <title>Lacipirellula parvula gen. nov., sp. nov., representing a lineage of planctomycetes widespread in freshwater anoxic habitats, and description of the family Lacipirellulaceae.</title>
        <authorList>
            <person name="Dedysh S.N."/>
            <person name="Kulichevskaya I.S."/>
            <person name="Beletsky A.V."/>
            <person name="Rakitin A.L."/>
            <person name="Mardanov A.V."/>
            <person name="Ivanova A.A."/>
            <person name="Saltykova V.X."/>
            <person name="Rijpstra W.I.C."/>
            <person name="Sinninghe Damste J.S."/>
            <person name="Ravin N.V."/>
        </authorList>
    </citation>
    <scope>NUCLEOTIDE SEQUENCE [LARGE SCALE GENOMIC DNA]</scope>
    <source>
        <strain evidence="3">PX69</strain>
    </source>
</reference>
<dbReference type="Proteomes" id="UP000326837">
    <property type="component" value="Chromosome"/>
</dbReference>
<evidence type="ECO:0000313" key="3">
    <source>
        <dbReference type="Proteomes" id="UP000326837"/>
    </source>
</evidence>
<organism evidence="2 3">
    <name type="scientific">Lacipirellula parvula</name>
    <dbReference type="NCBI Taxonomy" id="2650471"/>
    <lineage>
        <taxon>Bacteria</taxon>
        <taxon>Pseudomonadati</taxon>
        <taxon>Planctomycetota</taxon>
        <taxon>Planctomycetia</taxon>
        <taxon>Pirellulales</taxon>
        <taxon>Lacipirellulaceae</taxon>
        <taxon>Lacipirellula</taxon>
    </lineage>
</organism>
<name>A0A5K7XAK0_9BACT</name>
<gene>
    <name evidence="2" type="ORF">PLANPX_2584</name>
</gene>
<dbReference type="AlphaFoldDB" id="A0A5K7XAK0"/>
<feature type="transmembrane region" description="Helical" evidence="1">
    <location>
        <begin position="39"/>
        <end position="58"/>
    </location>
</feature>
<dbReference type="KEGG" id="lpav:PLANPX_2584"/>
<keyword evidence="1" id="KW-0812">Transmembrane</keyword>
<accession>A0A5K7XAK0</accession>
<protein>
    <submittedName>
        <fullName evidence="2">Pilin Flp</fullName>
    </submittedName>
</protein>
<evidence type="ECO:0000256" key="1">
    <source>
        <dbReference type="SAM" id="Phobius"/>
    </source>
</evidence>
<keyword evidence="1" id="KW-1133">Transmembrane helix</keyword>
<proteinExistence type="predicted"/>